<dbReference type="Proteomes" id="UP000006727">
    <property type="component" value="Chromosome 25"/>
</dbReference>
<dbReference type="RefSeq" id="XP_024365041.1">
    <property type="nucleotide sequence ID" value="XM_024509273.2"/>
</dbReference>
<dbReference type="PROSITE" id="PS50886">
    <property type="entry name" value="TRBD"/>
    <property type="match status" value="1"/>
</dbReference>
<dbReference type="Pfam" id="PF01588">
    <property type="entry name" value="tRNA_bind"/>
    <property type="match status" value="1"/>
</dbReference>
<dbReference type="SUPFAM" id="SSF50249">
    <property type="entry name" value="Nucleic acid-binding proteins"/>
    <property type="match status" value="1"/>
</dbReference>
<feature type="region of interest" description="Disordered" evidence="4">
    <location>
        <begin position="68"/>
        <end position="91"/>
    </location>
</feature>
<dbReference type="Gramene" id="Pp3c25_15060V3.2">
    <property type="protein sequence ID" value="Pp3c25_15060V3.2"/>
    <property type="gene ID" value="Pp3c25_15060"/>
</dbReference>
<dbReference type="STRING" id="3218.A0A2K1IEX6"/>
<feature type="domain" description="TRNA-binding" evidence="5">
    <location>
        <begin position="100"/>
        <end position="204"/>
    </location>
</feature>
<reference evidence="7" key="3">
    <citation type="submission" date="2020-12" db="UniProtKB">
        <authorList>
            <consortium name="EnsemblPlants"/>
        </authorList>
    </citation>
    <scope>IDENTIFICATION</scope>
</reference>
<dbReference type="OrthoDB" id="19141at2759"/>
<dbReference type="InterPro" id="IPR012340">
    <property type="entry name" value="NA-bd_OB-fold"/>
</dbReference>
<evidence type="ECO:0000256" key="1">
    <source>
        <dbReference type="ARBA" id="ARBA00022555"/>
    </source>
</evidence>
<protein>
    <recommendedName>
        <fullName evidence="5">tRNA-binding domain-containing protein</fullName>
    </recommendedName>
</protein>
<evidence type="ECO:0000313" key="7">
    <source>
        <dbReference type="EnsemblPlants" id="Pp3c25_15060V3.1"/>
    </source>
</evidence>
<dbReference type="GeneID" id="112277201"/>
<dbReference type="InterPro" id="IPR002547">
    <property type="entry name" value="tRNA-bd_dom"/>
</dbReference>
<name>A0A2K1IEX6_PHYPA</name>
<keyword evidence="2 3" id="KW-0694">RNA-binding</keyword>
<dbReference type="RefSeq" id="XP_024365040.1">
    <property type="nucleotide sequence ID" value="XM_024509272.2"/>
</dbReference>
<dbReference type="PANTHER" id="PTHR11586:SF47">
    <property type="entry name" value="NUCLEIC ACID-BINDING, OB-FOLD-LIKE PROTEIN"/>
    <property type="match status" value="1"/>
</dbReference>
<dbReference type="AlphaFoldDB" id="A0A2K1IEX6"/>
<dbReference type="OMA" id="EGHDMPY"/>
<dbReference type="Gene3D" id="2.40.50.140">
    <property type="entry name" value="Nucleic acid-binding proteins"/>
    <property type="match status" value="1"/>
</dbReference>
<dbReference type="EnsemblPlants" id="Pp3c25_15060V3.2">
    <property type="protein sequence ID" value="Pp3c25_15060V3.2"/>
    <property type="gene ID" value="Pp3c25_15060"/>
</dbReference>
<dbReference type="EnsemblPlants" id="Pp3c25_15060V3.1">
    <property type="protein sequence ID" value="Pp3c25_15060V3.1"/>
    <property type="gene ID" value="Pp3c25_15060"/>
</dbReference>
<dbReference type="EnsemblPlants" id="Pp3c25_15060V3.3">
    <property type="protein sequence ID" value="Pp3c25_15060V3.3"/>
    <property type="gene ID" value="Pp3c25_15060"/>
</dbReference>
<dbReference type="PaxDb" id="3218-PP1S129_152V6.2"/>
<keyword evidence="1 3" id="KW-0820">tRNA-binding</keyword>
<dbReference type="CDD" id="cd02799">
    <property type="entry name" value="tRNA_bind_EMAP-II_like"/>
    <property type="match status" value="1"/>
</dbReference>
<sequence>MAMVQGARSAVSRAVIVASLFKALPSPSSHVKLPVLSRRVSSSVSFVVDSSVKLRSSCGRPVVVFCAPSSSSAPSSVSVDSPARETAAPAATEAKDVGADLDLLDIRVGKVLKAWKHPEADALYVEQVDVGEADGPRTICSGLVKYVPQEELEGKMVVVLANLKPRNMRGVKSNGMLLCASDAAHQNVELLSPPEGAVPGERIWFGSEEDKESQKAPAAPNQIQKKKIWEGIQPLLKTTEECAAIFQDKPMRVSTGIVTCATLKSGNVS</sequence>
<accession>A0A2K1IEX6</accession>
<proteinExistence type="predicted"/>
<evidence type="ECO:0000313" key="6">
    <source>
        <dbReference type="EMBL" id="PNR27829.1"/>
    </source>
</evidence>
<dbReference type="PANTHER" id="PTHR11586">
    <property type="entry name" value="TRNA-AMINOACYLATION COFACTOR ARC1 FAMILY MEMBER"/>
    <property type="match status" value="1"/>
</dbReference>
<gene>
    <name evidence="7" type="primary">LOC112277201</name>
    <name evidence="6" type="ORF">PHYPA_029981</name>
</gene>
<dbReference type="EMBL" id="ABEU02000025">
    <property type="protein sequence ID" value="PNR27829.1"/>
    <property type="molecule type" value="Genomic_DNA"/>
</dbReference>
<keyword evidence="8" id="KW-1185">Reference proteome</keyword>
<dbReference type="FunFam" id="2.40.50.140:FF:000225">
    <property type="entry name" value="tyrosine--tRNA ligase, cytoplasmic"/>
    <property type="match status" value="1"/>
</dbReference>
<evidence type="ECO:0000256" key="3">
    <source>
        <dbReference type="PROSITE-ProRule" id="PRU00209"/>
    </source>
</evidence>
<dbReference type="Gramene" id="Pp3c25_15060V3.1">
    <property type="protein sequence ID" value="Pp3c25_15060V3.1"/>
    <property type="gene ID" value="Pp3c25_15060"/>
</dbReference>
<evidence type="ECO:0000259" key="5">
    <source>
        <dbReference type="PROSITE" id="PS50886"/>
    </source>
</evidence>
<evidence type="ECO:0000256" key="4">
    <source>
        <dbReference type="SAM" id="MobiDB-lite"/>
    </source>
</evidence>
<dbReference type="GO" id="GO:0000049">
    <property type="term" value="F:tRNA binding"/>
    <property type="evidence" value="ECO:0007669"/>
    <property type="project" value="UniProtKB-UniRule"/>
</dbReference>
<dbReference type="InterPro" id="IPR051270">
    <property type="entry name" value="Tyrosine-tRNA_ligase_regulator"/>
</dbReference>
<reference evidence="6 8" key="1">
    <citation type="journal article" date="2008" name="Science">
        <title>The Physcomitrella genome reveals evolutionary insights into the conquest of land by plants.</title>
        <authorList>
            <person name="Rensing S."/>
            <person name="Lang D."/>
            <person name="Zimmer A."/>
            <person name="Terry A."/>
            <person name="Salamov A."/>
            <person name="Shapiro H."/>
            <person name="Nishiyama T."/>
            <person name="Perroud P.-F."/>
            <person name="Lindquist E."/>
            <person name="Kamisugi Y."/>
            <person name="Tanahashi T."/>
            <person name="Sakakibara K."/>
            <person name="Fujita T."/>
            <person name="Oishi K."/>
            <person name="Shin-I T."/>
            <person name="Kuroki Y."/>
            <person name="Toyoda A."/>
            <person name="Suzuki Y."/>
            <person name="Hashimoto A."/>
            <person name="Yamaguchi K."/>
            <person name="Sugano A."/>
            <person name="Kohara Y."/>
            <person name="Fujiyama A."/>
            <person name="Anterola A."/>
            <person name="Aoki S."/>
            <person name="Ashton N."/>
            <person name="Barbazuk W.B."/>
            <person name="Barker E."/>
            <person name="Bennetzen J."/>
            <person name="Bezanilla M."/>
            <person name="Blankenship R."/>
            <person name="Cho S.H."/>
            <person name="Dutcher S."/>
            <person name="Estelle M."/>
            <person name="Fawcett J.A."/>
            <person name="Gundlach H."/>
            <person name="Hanada K."/>
            <person name="Heyl A."/>
            <person name="Hicks K.A."/>
            <person name="Hugh J."/>
            <person name="Lohr M."/>
            <person name="Mayer K."/>
            <person name="Melkozernov A."/>
            <person name="Murata T."/>
            <person name="Nelson D."/>
            <person name="Pils B."/>
            <person name="Prigge M."/>
            <person name="Reiss B."/>
            <person name="Renner T."/>
            <person name="Rombauts S."/>
            <person name="Rushton P."/>
            <person name="Sanderfoot A."/>
            <person name="Schween G."/>
            <person name="Shiu S.-H."/>
            <person name="Stueber K."/>
            <person name="Theodoulou F.L."/>
            <person name="Tu H."/>
            <person name="Van de Peer Y."/>
            <person name="Verrier P.J."/>
            <person name="Waters E."/>
            <person name="Wood A."/>
            <person name="Yang L."/>
            <person name="Cove D."/>
            <person name="Cuming A."/>
            <person name="Hasebe M."/>
            <person name="Lucas S."/>
            <person name="Mishler D.B."/>
            <person name="Reski R."/>
            <person name="Grigoriev I."/>
            <person name="Quatrano R.S."/>
            <person name="Boore J.L."/>
        </authorList>
    </citation>
    <scope>NUCLEOTIDE SEQUENCE [LARGE SCALE GENOMIC DNA]</scope>
    <source>
        <strain evidence="7 8">cv. Gransden 2004</strain>
    </source>
</reference>
<organism evidence="6">
    <name type="scientific">Physcomitrium patens</name>
    <name type="common">Spreading-leaved earth moss</name>
    <name type="synonym">Physcomitrella patens</name>
    <dbReference type="NCBI Taxonomy" id="3218"/>
    <lineage>
        <taxon>Eukaryota</taxon>
        <taxon>Viridiplantae</taxon>
        <taxon>Streptophyta</taxon>
        <taxon>Embryophyta</taxon>
        <taxon>Bryophyta</taxon>
        <taxon>Bryophytina</taxon>
        <taxon>Bryopsida</taxon>
        <taxon>Funariidae</taxon>
        <taxon>Funariales</taxon>
        <taxon>Funariaceae</taxon>
        <taxon>Physcomitrium</taxon>
    </lineage>
</organism>
<evidence type="ECO:0000313" key="8">
    <source>
        <dbReference type="Proteomes" id="UP000006727"/>
    </source>
</evidence>
<dbReference type="Gramene" id="Pp3c25_15060V3.3">
    <property type="protein sequence ID" value="Pp3c25_15060V3.3"/>
    <property type="gene ID" value="Pp3c25_15060"/>
</dbReference>
<reference evidence="6 8" key="2">
    <citation type="journal article" date="2018" name="Plant J.">
        <title>The Physcomitrella patens chromosome-scale assembly reveals moss genome structure and evolution.</title>
        <authorList>
            <person name="Lang D."/>
            <person name="Ullrich K.K."/>
            <person name="Murat F."/>
            <person name="Fuchs J."/>
            <person name="Jenkins J."/>
            <person name="Haas F.B."/>
            <person name="Piednoel M."/>
            <person name="Gundlach H."/>
            <person name="Van Bel M."/>
            <person name="Meyberg R."/>
            <person name="Vives C."/>
            <person name="Morata J."/>
            <person name="Symeonidi A."/>
            <person name="Hiss M."/>
            <person name="Muchero W."/>
            <person name="Kamisugi Y."/>
            <person name="Saleh O."/>
            <person name="Blanc G."/>
            <person name="Decker E.L."/>
            <person name="van Gessel N."/>
            <person name="Grimwood J."/>
            <person name="Hayes R.D."/>
            <person name="Graham S.W."/>
            <person name="Gunter L.E."/>
            <person name="McDaniel S.F."/>
            <person name="Hoernstein S.N.W."/>
            <person name="Larsson A."/>
            <person name="Li F.W."/>
            <person name="Perroud P.F."/>
            <person name="Phillips J."/>
            <person name="Ranjan P."/>
            <person name="Rokshar D.S."/>
            <person name="Rothfels C.J."/>
            <person name="Schneider L."/>
            <person name="Shu S."/>
            <person name="Stevenson D.W."/>
            <person name="Thummler F."/>
            <person name="Tillich M."/>
            <person name="Villarreal Aguilar J.C."/>
            <person name="Widiez T."/>
            <person name="Wong G.K."/>
            <person name="Wymore A."/>
            <person name="Zhang Y."/>
            <person name="Zimmer A.D."/>
            <person name="Quatrano R.S."/>
            <person name="Mayer K.F.X."/>
            <person name="Goodstein D."/>
            <person name="Casacuberta J.M."/>
            <person name="Vandepoele K."/>
            <person name="Reski R."/>
            <person name="Cuming A.C."/>
            <person name="Tuskan G.A."/>
            <person name="Maumus F."/>
            <person name="Salse J."/>
            <person name="Schmutz J."/>
            <person name="Rensing S.A."/>
        </authorList>
    </citation>
    <scope>NUCLEOTIDE SEQUENCE [LARGE SCALE GENOMIC DNA]</scope>
    <source>
        <strain evidence="7 8">cv. Gransden 2004</strain>
    </source>
</reference>
<evidence type="ECO:0000256" key="2">
    <source>
        <dbReference type="ARBA" id="ARBA00022884"/>
    </source>
</evidence>